<reference evidence="2 3" key="1">
    <citation type="submission" date="2019-01" db="EMBL/GenBank/DDBJ databases">
        <authorList>
            <person name="Zhang S."/>
        </authorList>
    </citation>
    <scope>NUCLEOTIDE SEQUENCE [LARGE SCALE GENOMIC DNA]</scope>
    <source>
        <strain evidence="2 3">1626</strain>
    </source>
</reference>
<dbReference type="PANTHER" id="PTHR39600">
    <property type="entry name" value="PEPTIDASE INHIBITOR I78 FAMILY PROTEIN"/>
    <property type="match status" value="1"/>
</dbReference>
<proteinExistence type="predicted"/>
<protein>
    <recommendedName>
        <fullName evidence="4">Peptidase inhibitor I78 family protein</fullName>
    </recommendedName>
</protein>
<feature type="signal peptide" evidence="1">
    <location>
        <begin position="1"/>
        <end position="21"/>
    </location>
</feature>
<evidence type="ECO:0008006" key="4">
    <source>
        <dbReference type="Google" id="ProtNLM"/>
    </source>
</evidence>
<dbReference type="Proteomes" id="UP000298681">
    <property type="component" value="Unassembled WGS sequence"/>
</dbReference>
<organism evidence="2 3">
    <name type="scientific">Luteimonas yindakuii</name>
    <dbReference type="NCBI Taxonomy" id="2565782"/>
    <lineage>
        <taxon>Bacteria</taxon>
        <taxon>Pseudomonadati</taxon>
        <taxon>Pseudomonadota</taxon>
        <taxon>Gammaproteobacteria</taxon>
        <taxon>Lysobacterales</taxon>
        <taxon>Lysobacteraceae</taxon>
        <taxon>Luteimonas</taxon>
    </lineage>
</organism>
<sequence length="105" mass="10867">MTRSLSSVACTTALLALTACAGPRDAVVADTVATPVVTERCDASRAQAFIGQAATSELVERARAAAGAATARTLRPDQMVTLEYLEGRLNIRVDEGDVVTAIDCG</sequence>
<dbReference type="PANTHER" id="PTHR39600:SF1">
    <property type="entry name" value="PEPTIDASE INHIBITOR I78 FAMILY PROTEIN"/>
    <property type="match status" value="1"/>
</dbReference>
<dbReference type="Pfam" id="PF11720">
    <property type="entry name" value="Inhibitor_I78"/>
    <property type="match status" value="1"/>
</dbReference>
<dbReference type="PROSITE" id="PS51257">
    <property type="entry name" value="PROKAR_LIPOPROTEIN"/>
    <property type="match status" value="1"/>
</dbReference>
<evidence type="ECO:0000256" key="1">
    <source>
        <dbReference type="SAM" id="SignalP"/>
    </source>
</evidence>
<accession>A0A4Z1REW1</accession>
<dbReference type="RefSeq" id="WP_134675326.1">
    <property type="nucleotide sequence ID" value="NZ_SPUH01000002.1"/>
</dbReference>
<keyword evidence="3" id="KW-1185">Reference proteome</keyword>
<evidence type="ECO:0000313" key="2">
    <source>
        <dbReference type="EMBL" id="TKS53207.1"/>
    </source>
</evidence>
<dbReference type="Gene3D" id="3.30.10.10">
    <property type="entry name" value="Trypsin Inhibitor V, subunit A"/>
    <property type="match status" value="1"/>
</dbReference>
<evidence type="ECO:0000313" key="3">
    <source>
        <dbReference type="Proteomes" id="UP000298681"/>
    </source>
</evidence>
<comment type="caution">
    <text evidence="2">The sequence shown here is derived from an EMBL/GenBank/DDBJ whole genome shotgun (WGS) entry which is preliminary data.</text>
</comment>
<dbReference type="EMBL" id="SPUH01000002">
    <property type="protein sequence ID" value="TKS53207.1"/>
    <property type="molecule type" value="Genomic_DNA"/>
</dbReference>
<feature type="chain" id="PRO_5021489094" description="Peptidase inhibitor I78 family protein" evidence="1">
    <location>
        <begin position="22"/>
        <end position="105"/>
    </location>
</feature>
<dbReference type="InterPro" id="IPR021719">
    <property type="entry name" value="Prot_inh_I78"/>
</dbReference>
<keyword evidence="1" id="KW-0732">Signal</keyword>
<gene>
    <name evidence="2" type="ORF">E4582_13585</name>
</gene>
<name>A0A4Z1REW1_9GAMM</name>
<dbReference type="AlphaFoldDB" id="A0A4Z1REW1"/>